<dbReference type="AlphaFoldDB" id="A0A9W9Z9D1"/>
<reference evidence="1" key="1">
    <citation type="submission" date="2023-01" db="EMBL/GenBank/DDBJ databases">
        <title>Genome assembly of the deep-sea coral Lophelia pertusa.</title>
        <authorList>
            <person name="Herrera S."/>
            <person name="Cordes E."/>
        </authorList>
    </citation>
    <scope>NUCLEOTIDE SEQUENCE</scope>
    <source>
        <strain evidence="1">USNM1676648</strain>
        <tissue evidence="1">Polyp</tissue>
    </source>
</reference>
<feature type="non-terminal residue" evidence="1">
    <location>
        <position position="1"/>
    </location>
</feature>
<evidence type="ECO:0000313" key="1">
    <source>
        <dbReference type="EMBL" id="KAJ7377447.1"/>
    </source>
</evidence>
<dbReference type="EMBL" id="MU826379">
    <property type="protein sequence ID" value="KAJ7377447.1"/>
    <property type="molecule type" value="Genomic_DNA"/>
</dbReference>
<protein>
    <submittedName>
        <fullName evidence="1">Uncharacterized protein</fullName>
    </submittedName>
</protein>
<name>A0A9W9Z9D1_9CNID</name>
<proteinExistence type="predicted"/>
<comment type="caution">
    <text evidence="1">The sequence shown here is derived from an EMBL/GenBank/DDBJ whole genome shotgun (WGS) entry which is preliminary data.</text>
</comment>
<evidence type="ECO:0000313" key="2">
    <source>
        <dbReference type="Proteomes" id="UP001163046"/>
    </source>
</evidence>
<accession>A0A9W9Z9D1</accession>
<keyword evidence="2" id="KW-1185">Reference proteome</keyword>
<gene>
    <name evidence="1" type="ORF">OS493_029350</name>
</gene>
<dbReference type="Proteomes" id="UP001163046">
    <property type="component" value="Unassembled WGS sequence"/>
</dbReference>
<sequence>SVNIHASVATVTPAASRAPFVLHLPPNVITTVLTHGGAITAPVGQGYKLQADRKTCLGKSRNQVCSKNN</sequence>
<organism evidence="1 2">
    <name type="scientific">Desmophyllum pertusum</name>
    <dbReference type="NCBI Taxonomy" id="174260"/>
    <lineage>
        <taxon>Eukaryota</taxon>
        <taxon>Metazoa</taxon>
        <taxon>Cnidaria</taxon>
        <taxon>Anthozoa</taxon>
        <taxon>Hexacorallia</taxon>
        <taxon>Scleractinia</taxon>
        <taxon>Caryophylliina</taxon>
        <taxon>Caryophylliidae</taxon>
        <taxon>Desmophyllum</taxon>
    </lineage>
</organism>